<proteinExistence type="predicted"/>
<evidence type="ECO:0000313" key="1">
    <source>
        <dbReference type="EMBL" id="JAV14395.1"/>
    </source>
</evidence>
<dbReference type="EMBL" id="GFDG01004404">
    <property type="protein sequence ID" value="JAV14395.1"/>
    <property type="molecule type" value="Transcribed_RNA"/>
</dbReference>
<reference evidence="1" key="1">
    <citation type="submission" date="2017-01" db="EMBL/GenBank/DDBJ databases">
        <title>An insight into the sialome and mialome of the horn fly, Haematobia irritans.</title>
        <authorList>
            <person name="Breijo M."/>
            <person name="Boiani M."/>
            <person name="Ures X."/>
            <person name="Rocha S."/>
            <person name="Sequeira M."/>
            <person name="Ribeiro J.M."/>
        </authorList>
    </citation>
    <scope>NUCLEOTIDE SEQUENCE</scope>
</reference>
<accession>A0A1L8E757</accession>
<sequence>MTTNTELTRISLLTSKLKFCTMFNDACQKKEITPKYNSNGITMTSRRKLLKIPNCSRSKPYTRALLKVSSLM</sequence>
<dbReference type="AlphaFoldDB" id="A0A1L8E757"/>
<protein>
    <submittedName>
        <fullName evidence="1">Uncharacterized protein</fullName>
    </submittedName>
</protein>
<name>A0A1L8E757_HAEIR</name>
<organism evidence="1">
    <name type="scientific">Haematobia irritans</name>
    <name type="common">Horn fly</name>
    <name type="synonym">Conops irritans</name>
    <dbReference type="NCBI Taxonomy" id="7368"/>
    <lineage>
        <taxon>Eukaryota</taxon>
        <taxon>Metazoa</taxon>
        <taxon>Ecdysozoa</taxon>
        <taxon>Arthropoda</taxon>
        <taxon>Hexapoda</taxon>
        <taxon>Insecta</taxon>
        <taxon>Pterygota</taxon>
        <taxon>Neoptera</taxon>
        <taxon>Endopterygota</taxon>
        <taxon>Diptera</taxon>
        <taxon>Brachycera</taxon>
        <taxon>Muscomorpha</taxon>
        <taxon>Muscoidea</taxon>
        <taxon>Muscidae</taxon>
        <taxon>Haematobia</taxon>
    </lineage>
</organism>